<feature type="transmembrane region" description="Helical" evidence="5">
    <location>
        <begin position="171"/>
        <end position="191"/>
    </location>
</feature>
<comment type="subcellular location">
    <subcellularLocation>
        <location evidence="1">Membrane</location>
        <topology evidence="1">Multi-pass membrane protein</topology>
    </subcellularLocation>
</comment>
<dbReference type="GeneID" id="39876184"/>
<name>A0A2H6KHE8_9APIC</name>
<dbReference type="Proteomes" id="UP000236319">
    <property type="component" value="Unassembled WGS sequence"/>
</dbReference>
<feature type="transmembrane region" description="Helical" evidence="5">
    <location>
        <begin position="291"/>
        <end position="311"/>
    </location>
</feature>
<evidence type="ECO:0000256" key="2">
    <source>
        <dbReference type="ARBA" id="ARBA00022692"/>
    </source>
</evidence>
<dbReference type="GO" id="GO:0005385">
    <property type="term" value="F:zinc ion transmembrane transporter activity"/>
    <property type="evidence" value="ECO:0007669"/>
    <property type="project" value="TreeGrafter"/>
</dbReference>
<dbReference type="InterPro" id="IPR003689">
    <property type="entry name" value="ZIP"/>
</dbReference>
<feature type="transmembrane region" description="Helical" evidence="5">
    <location>
        <begin position="6"/>
        <end position="23"/>
    </location>
</feature>
<accession>A0A2H6KHE8</accession>
<feature type="transmembrane region" description="Helical" evidence="5">
    <location>
        <begin position="43"/>
        <end position="60"/>
    </location>
</feature>
<keyword evidence="7" id="KW-1185">Reference proteome</keyword>
<dbReference type="VEuPathDB" id="PiroplasmaDB:BOVATA_039070"/>
<keyword evidence="4 5" id="KW-0472">Membrane</keyword>
<evidence type="ECO:0000256" key="4">
    <source>
        <dbReference type="ARBA" id="ARBA00023136"/>
    </source>
</evidence>
<evidence type="ECO:0000313" key="6">
    <source>
        <dbReference type="EMBL" id="GBE62414.1"/>
    </source>
</evidence>
<proteinExistence type="predicted"/>
<organism evidence="6 7">
    <name type="scientific">Babesia ovata</name>
    <dbReference type="NCBI Taxonomy" id="189622"/>
    <lineage>
        <taxon>Eukaryota</taxon>
        <taxon>Sar</taxon>
        <taxon>Alveolata</taxon>
        <taxon>Apicomplexa</taxon>
        <taxon>Aconoidasida</taxon>
        <taxon>Piroplasmida</taxon>
        <taxon>Babesiidae</taxon>
        <taxon>Babesia</taxon>
    </lineage>
</organism>
<evidence type="ECO:0000256" key="5">
    <source>
        <dbReference type="SAM" id="Phobius"/>
    </source>
</evidence>
<dbReference type="AlphaFoldDB" id="A0A2H6KHE8"/>
<feature type="transmembrane region" description="Helical" evidence="5">
    <location>
        <begin position="260"/>
        <end position="279"/>
    </location>
</feature>
<keyword evidence="2 5" id="KW-0812">Transmembrane</keyword>
<dbReference type="PANTHER" id="PTHR11040">
    <property type="entry name" value="ZINC/IRON TRANSPORTER"/>
    <property type="match status" value="1"/>
</dbReference>
<feature type="transmembrane region" description="Helical" evidence="5">
    <location>
        <begin position="80"/>
        <end position="97"/>
    </location>
</feature>
<keyword evidence="3 5" id="KW-1133">Transmembrane helix</keyword>
<evidence type="ECO:0000313" key="7">
    <source>
        <dbReference type="Proteomes" id="UP000236319"/>
    </source>
</evidence>
<evidence type="ECO:0000256" key="3">
    <source>
        <dbReference type="ARBA" id="ARBA00022989"/>
    </source>
</evidence>
<gene>
    <name evidence="6" type="ORF">BOVATA_039070</name>
</gene>
<dbReference type="GO" id="GO:0016020">
    <property type="term" value="C:membrane"/>
    <property type="evidence" value="ECO:0007669"/>
    <property type="project" value="UniProtKB-SubCell"/>
</dbReference>
<dbReference type="Pfam" id="PF02535">
    <property type="entry name" value="Zip"/>
    <property type="match status" value="1"/>
</dbReference>
<protein>
    <submittedName>
        <fullName evidence="6">Zn transporter</fullName>
    </submittedName>
</protein>
<dbReference type="PANTHER" id="PTHR11040:SF44">
    <property type="entry name" value="PROTEIN ZNTC-RELATED"/>
    <property type="match status" value="1"/>
</dbReference>
<dbReference type="RefSeq" id="XP_028868657.1">
    <property type="nucleotide sequence ID" value="XM_029012824.1"/>
</dbReference>
<evidence type="ECO:0000256" key="1">
    <source>
        <dbReference type="ARBA" id="ARBA00004141"/>
    </source>
</evidence>
<comment type="caution">
    <text evidence="6">The sequence shown here is derived from an EMBL/GenBank/DDBJ whole genome shotgun (WGS) entry which is preliminary data.</text>
</comment>
<reference evidence="6 7" key="1">
    <citation type="journal article" date="2017" name="BMC Genomics">
        <title>Whole-genome assembly of Babesia ovata and comparative genomics between closely related pathogens.</title>
        <authorList>
            <person name="Yamagishi J."/>
            <person name="Asada M."/>
            <person name="Hakimi H."/>
            <person name="Tanaka T.Q."/>
            <person name="Sugimoto C."/>
            <person name="Kawazu S."/>
        </authorList>
    </citation>
    <scope>NUCLEOTIDE SEQUENCE [LARGE SCALE GENOMIC DNA]</scope>
    <source>
        <strain evidence="6 7">Miyake</strain>
    </source>
</reference>
<sequence>MVGLHKVAVAAIVLVETLVFCYAPKITERFSIYRSNWINEKTLNNATSGALLSLAFTHLLPEGFGDGGCSLVVKHVDFRGFIMGMPILLLVTIDFFAGHHCGSHSVVHSGVKSLNDSSIPNLEVDVELMNLSHTHKALSHVSTDHDDKGEGHWTHIESISLRLKQLFTSRALYLLLTFYAHSVLEGALLGAQKTAGSLWGMAFGICAHKWAECLVLNTTATNLITWEALRHACSIAFALCIPLGILIGSQIKGKSETTQVVFQLLAIGFFLYLSFELLTHQVSEEDSHMRLPLWTSYFLGAIIMAAILVVVEIVEHGSGEEETHVDHKSHGCHLAAKL</sequence>
<feature type="transmembrane region" description="Helical" evidence="5">
    <location>
        <begin position="228"/>
        <end position="248"/>
    </location>
</feature>
<dbReference type="EMBL" id="BDSA01000005">
    <property type="protein sequence ID" value="GBE62414.1"/>
    <property type="molecule type" value="Genomic_DNA"/>
</dbReference>
<dbReference type="OrthoDB" id="448280at2759"/>